<protein>
    <submittedName>
        <fullName evidence="6">DoxX family membrane protein</fullName>
    </submittedName>
</protein>
<organism evidence="6 7">
    <name type="scientific">Marinigracilibium pacificum</name>
    <dbReference type="NCBI Taxonomy" id="2729599"/>
    <lineage>
        <taxon>Bacteria</taxon>
        <taxon>Pseudomonadati</taxon>
        <taxon>Bacteroidota</taxon>
        <taxon>Cytophagia</taxon>
        <taxon>Cytophagales</taxon>
        <taxon>Flammeovirgaceae</taxon>
        <taxon>Marinigracilibium</taxon>
    </lineage>
</organism>
<keyword evidence="2 5" id="KW-0812">Transmembrane</keyword>
<feature type="transmembrane region" description="Helical" evidence="5">
    <location>
        <begin position="73"/>
        <end position="92"/>
    </location>
</feature>
<sequence length="124" mass="13798">MKNKILFVVSLLIGLMMINSGLNKFLQYMPMPEMNESAGQLMAAFAQARWLFPLIAIAEIVGGILLIVPKTRALGAIVLFPVIVGIFLFHAVLDPSTVMISIILLLLNILILFDNRSKYLPMIR</sequence>
<dbReference type="EMBL" id="JABBNU010000002">
    <property type="protein sequence ID" value="NMM47375.1"/>
    <property type="molecule type" value="Genomic_DNA"/>
</dbReference>
<evidence type="ECO:0000256" key="3">
    <source>
        <dbReference type="ARBA" id="ARBA00022989"/>
    </source>
</evidence>
<evidence type="ECO:0000256" key="5">
    <source>
        <dbReference type="SAM" id="Phobius"/>
    </source>
</evidence>
<dbReference type="GO" id="GO:0016020">
    <property type="term" value="C:membrane"/>
    <property type="evidence" value="ECO:0007669"/>
    <property type="project" value="UniProtKB-SubCell"/>
</dbReference>
<evidence type="ECO:0000256" key="4">
    <source>
        <dbReference type="ARBA" id="ARBA00023136"/>
    </source>
</evidence>
<dbReference type="Proteomes" id="UP000559010">
    <property type="component" value="Unassembled WGS sequence"/>
</dbReference>
<evidence type="ECO:0000313" key="6">
    <source>
        <dbReference type="EMBL" id="NMM47375.1"/>
    </source>
</evidence>
<name>A0A848IVR7_9BACT</name>
<evidence type="ECO:0000256" key="2">
    <source>
        <dbReference type="ARBA" id="ARBA00022692"/>
    </source>
</evidence>
<dbReference type="RefSeq" id="WP_169678003.1">
    <property type="nucleotide sequence ID" value="NZ_JABBNU010000002.1"/>
</dbReference>
<dbReference type="InterPro" id="IPR032808">
    <property type="entry name" value="DoxX"/>
</dbReference>
<dbReference type="AlphaFoldDB" id="A0A848IVR7"/>
<feature type="transmembrane region" description="Helical" evidence="5">
    <location>
        <begin position="47"/>
        <end position="68"/>
    </location>
</feature>
<comment type="subcellular location">
    <subcellularLocation>
        <location evidence="1">Membrane</location>
        <topology evidence="1">Multi-pass membrane protein</topology>
    </subcellularLocation>
</comment>
<keyword evidence="4 5" id="KW-0472">Membrane</keyword>
<keyword evidence="7" id="KW-1185">Reference proteome</keyword>
<evidence type="ECO:0000313" key="7">
    <source>
        <dbReference type="Proteomes" id="UP000559010"/>
    </source>
</evidence>
<reference evidence="6 7" key="1">
    <citation type="submission" date="2020-04" db="EMBL/GenBank/DDBJ databases">
        <title>Flammeovirgaceae bacterium KN852 isolated from deep sea.</title>
        <authorList>
            <person name="Zhang D.-C."/>
        </authorList>
    </citation>
    <scope>NUCLEOTIDE SEQUENCE [LARGE SCALE GENOMIC DNA]</scope>
    <source>
        <strain evidence="6 7">KN852</strain>
    </source>
</reference>
<dbReference type="Pfam" id="PF13564">
    <property type="entry name" value="DoxX_2"/>
    <property type="match status" value="1"/>
</dbReference>
<proteinExistence type="predicted"/>
<accession>A0A848IVR7</accession>
<keyword evidence="3 5" id="KW-1133">Transmembrane helix</keyword>
<feature type="transmembrane region" description="Helical" evidence="5">
    <location>
        <begin position="98"/>
        <end position="115"/>
    </location>
</feature>
<evidence type="ECO:0000256" key="1">
    <source>
        <dbReference type="ARBA" id="ARBA00004141"/>
    </source>
</evidence>
<comment type="caution">
    <text evidence="6">The sequence shown here is derived from an EMBL/GenBank/DDBJ whole genome shotgun (WGS) entry which is preliminary data.</text>
</comment>
<gene>
    <name evidence="6" type="ORF">HH304_03120</name>
</gene>